<evidence type="ECO:0000313" key="1">
    <source>
        <dbReference type="EMBL" id="MBB6038328.1"/>
    </source>
</evidence>
<organism evidence="1 2">
    <name type="scientific">Phytomonospora endophytica</name>
    <dbReference type="NCBI Taxonomy" id="714109"/>
    <lineage>
        <taxon>Bacteria</taxon>
        <taxon>Bacillati</taxon>
        <taxon>Actinomycetota</taxon>
        <taxon>Actinomycetes</taxon>
        <taxon>Micromonosporales</taxon>
        <taxon>Micromonosporaceae</taxon>
        <taxon>Phytomonospora</taxon>
    </lineage>
</organism>
<evidence type="ECO:0008006" key="3">
    <source>
        <dbReference type="Google" id="ProtNLM"/>
    </source>
</evidence>
<proteinExistence type="predicted"/>
<dbReference type="Proteomes" id="UP000548476">
    <property type="component" value="Unassembled WGS sequence"/>
</dbReference>
<dbReference type="EMBL" id="JACHGT010000016">
    <property type="protein sequence ID" value="MBB6038328.1"/>
    <property type="molecule type" value="Genomic_DNA"/>
</dbReference>
<dbReference type="AlphaFoldDB" id="A0A841FX67"/>
<keyword evidence="2" id="KW-1185">Reference proteome</keyword>
<dbReference type="RefSeq" id="WP_184791127.1">
    <property type="nucleotide sequence ID" value="NZ_BONT01000008.1"/>
</dbReference>
<name>A0A841FX67_9ACTN</name>
<sequence length="127" mass="13518">MTTRPDVDVIGAERLRISLRKAGAEVADLKNANAKAASMVAGAAASSAPRRTGRLAATVRGNRAVGKAIIRAGRASVPYALPIHWGWPARNIAPNPWVSEAARRLEPVWLAVYVDDLQSILDKIEGA</sequence>
<comment type="caution">
    <text evidence="1">The sequence shown here is derived from an EMBL/GenBank/DDBJ whole genome shotgun (WGS) entry which is preliminary data.</text>
</comment>
<protein>
    <recommendedName>
        <fullName evidence="3">HK97 gp10 family phage protein</fullName>
    </recommendedName>
</protein>
<evidence type="ECO:0000313" key="2">
    <source>
        <dbReference type="Proteomes" id="UP000548476"/>
    </source>
</evidence>
<gene>
    <name evidence="1" type="ORF">HNR73_006211</name>
</gene>
<accession>A0A841FX67</accession>
<reference evidence="1 2" key="1">
    <citation type="submission" date="2020-08" db="EMBL/GenBank/DDBJ databases">
        <title>Genomic Encyclopedia of Type Strains, Phase IV (KMG-IV): sequencing the most valuable type-strain genomes for metagenomic binning, comparative biology and taxonomic classification.</title>
        <authorList>
            <person name="Goeker M."/>
        </authorList>
    </citation>
    <scope>NUCLEOTIDE SEQUENCE [LARGE SCALE GENOMIC DNA]</scope>
    <source>
        <strain evidence="1 2">YIM 65646</strain>
    </source>
</reference>